<name>A0A822A1D3_9BILA</name>
<dbReference type="EMBL" id="CAJOBP010078319">
    <property type="protein sequence ID" value="CAF4906184.1"/>
    <property type="molecule type" value="Genomic_DNA"/>
</dbReference>
<evidence type="ECO:0000313" key="3">
    <source>
        <dbReference type="Proteomes" id="UP000663873"/>
    </source>
</evidence>
<sequence>HTIEIEPCLHQEQFFCSIDQLQIDNQCYSSKTNFDFPVVLMSKDEKRISKAKTNVYEKKEPTEYVPIK</sequence>
<proteinExistence type="predicted"/>
<evidence type="ECO:0000313" key="2">
    <source>
        <dbReference type="EMBL" id="CAF4990363.1"/>
    </source>
</evidence>
<organism evidence="2 3">
    <name type="scientific">Rotaria socialis</name>
    <dbReference type="NCBI Taxonomy" id="392032"/>
    <lineage>
        <taxon>Eukaryota</taxon>
        <taxon>Metazoa</taxon>
        <taxon>Spiralia</taxon>
        <taxon>Gnathifera</taxon>
        <taxon>Rotifera</taxon>
        <taxon>Eurotatoria</taxon>
        <taxon>Bdelloidea</taxon>
        <taxon>Philodinida</taxon>
        <taxon>Philodinidae</taxon>
        <taxon>Rotaria</taxon>
    </lineage>
</organism>
<feature type="non-terminal residue" evidence="2">
    <location>
        <position position="1"/>
    </location>
</feature>
<dbReference type="EMBL" id="CAJOBP010106379">
    <property type="protein sequence ID" value="CAF4990363.1"/>
    <property type="molecule type" value="Genomic_DNA"/>
</dbReference>
<dbReference type="AlphaFoldDB" id="A0A822A1D3"/>
<dbReference type="Proteomes" id="UP000663873">
    <property type="component" value="Unassembled WGS sequence"/>
</dbReference>
<gene>
    <name evidence="1" type="ORF">UJA718_LOCUS45757</name>
    <name evidence="2" type="ORF">UJA718_LOCUS49784</name>
</gene>
<accession>A0A822A1D3</accession>
<keyword evidence="3" id="KW-1185">Reference proteome</keyword>
<protein>
    <submittedName>
        <fullName evidence="2">Uncharacterized protein</fullName>
    </submittedName>
</protein>
<reference evidence="2" key="1">
    <citation type="submission" date="2021-02" db="EMBL/GenBank/DDBJ databases">
        <authorList>
            <person name="Nowell W R."/>
        </authorList>
    </citation>
    <scope>NUCLEOTIDE SEQUENCE</scope>
</reference>
<evidence type="ECO:0000313" key="1">
    <source>
        <dbReference type="EMBL" id="CAF4906184.1"/>
    </source>
</evidence>
<comment type="caution">
    <text evidence="2">The sequence shown here is derived from an EMBL/GenBank/DDBJ whole genome shotgun (WGS) entry which is preliminary data.</text>
</comment>